<feature type="compositionally biased region" description="Basic residues" evidence="1">
    <location>
        <begin position="57"/>
        <end position="66"/>
    </location>
</feature>
<evidence type="ECO:0000256" key="1">
    <source>
        <dbReference type="SAM" id="MobiDB-lite"/>
    </source>
</evidence>
<evidence type="ECO:0000313" key="3">
    <source>
        <dbReference type="EMBL" id="OMP85755.1"/>
    </source>
</evidence>
<dbReference type="AlphaFoldDB" id="A0A1S8BE71"/>
<dbReference type="SMART" id="SM00577">
    <property type="entry name" value="CPDc"/>
    <property type="match status" value="1"/>
</dbReference>
<dbReference type="PROSITE" id="PS50969">
    <property type="entry name" value="FCP1"/>
    <property type="match status" value="1"/>
</dbReference>
<feature type="region of interest" description="Disordered" evidence="1">
    <location>
        <begin position="861"/>
        <end position="886"/>
    </location>
</feature>
<feature type="region of interest" description="Disordered" evidence="1">
    <location>
        <begin position="575"/>
        <end position="609"/>
    </location>
</feature>
<name>A0A1S8BE71_9PEZI</name>
<dbReference type="InterPro" id="IPR023214">
    <property type="entry name" value="HAD_sf"/>
</dbReference>
<dbReference type="Gene3D" id="3.40.50.1000">
    <property type="entry name" value="HAD superfamily/HAD-like"/>
    <property type="match status" value="1"/>
</dbReference>
<protein>
    <submittedName>
        <fullName evidence="3">Putative FCP1 homology domain-containing protein</fullName>
    </submittedName>
</protein>
<feature type="compositionally biased region" description="Basic residues" evidence="1">
    <location>
        <begin position="589"/>
        <end position="602"/>
    </location>
</feature>
<feature type="compositionally biased region" description="Low complexity" evidence="1">
    <location>
        <begin position="247"/>
        <end position="264"/>
    </location>
</feature>
<dbReference type="InterPro" id="IPR050365">
    <property type="entry name" value="TIM50"/>
</dbReference>
<comment type="caution">
    <text evidence="3">The sequence shown here is derived from an EMBL/GenBank/DDBJ whole genome shotgun (WGS) entry which is preliminary data.</text>
</comment>
<dbReference type="OrthoDB" id="1711508at2759"/>
<feature type="compositionally biased region" description="Low complexity" evidence="1">
    <location>
        <begin position="107"/>
        <end position="124"/>
    </location>
</feature>
<dbReference type="InterPro" id="IPR004274">
    <property type="entry name" value="FCP1_dom"/>
</dbReference>
<feature type="compositionally biased region" description="Gly residues" evidence="1">
    <location>
        <begin position="872"/>
        <end position="886"/>
    </location>
</feature>
<feature type="region of interest" description="Disordered" evidence="1">
    <location>
        <begin position="196"/>
        <end position="216"/>
    </location>
</feature>
<dbReference type="SUPFAM" id="SSF56784">
    <property type="entry name" value="HAD-like"/>
    <property type="match status" value="1"/>
</dbReference>
<evidence type="ECO:0000313" key="4">
    <source>
        <dbReference type="Proteomes" id="UP000190776"/>
    </source>
</evidence>
<feature type="compositionally biased region" description="Polar residues" evidence="1">
    <location>
        <begin position="41"/>
        <end position="52"/>
    </location>
</feature>
<reference evidence="3 4" key="1">
    <citation type="submission" date="2017-01" db="EMBL/GenBank/DDBJ databases">
        <title>Draft genome sequence of Diplodia seriata F98.1, a fungal species involved in grapevine trunk diseases.</title>
        <authorList>
            <person name="Robert-Siegwald G."/>
            <person name="Vallet J."/>
            <person name="Abou-Mansour E."/>
            <person name="Xu J."/>
            <person name="Rey P."/>
            <person name="Bertsch C."/>
            <person name="Rego C."/>
            <person name="Larignon P."/>
            <person name="Fontaine F."/>
            <person name="Lebrun M.-H."/>
        </authorList>
    </citation>
    <scope>NUCLEOTIDE SEQUENCE [LARGE SCALE GENOMIC DNA]</scope>
    <source>
        <strain evidence="3 4">F98.1</strain>
    </source>
</reference>
<feature type="domain" description="FCP1 homology" evidence="2">
    <location>
        <begin position="625"/>
        <end position="801"/>
    </location>
</feature>
<dbReference type="PANTHER" id="PTHR12210">
    <property type="entry name" value="DULLARD PROTEIN PHOSPHATASE"/>
    <property type="match status" value="1"/>
</dbReference>
<dbReference type="EMBL" id="MSZU01000084">
    <property type="protein sequence ID" value="OMP85755.1"/>
    <property type="molecule type" value="Genomic_DNA"/>
</dbReference>
<organism evidence="3 4">
    <name type="scientific">Diplodia seriata</name>
    <dbReference type="NCBI Taxonomy" id="420778"/>
    <lineage>
        <taxon>Eukaryota</taxon>
        <taxon>Fungi</taxon>
        <taxon>Dikarya</taxon>
        <taxon>Ascomycota</taxon>
        <taxon>Pezizomycotina</taxon>
        <taxon>Dothideomycetes</taxon>
        <taxon>Dothideomycetes incertae sedis</taxon>
        <taxon>Botryosphaeriales</taxon>
        <taxon>Botryosphaeriaceae</taxon>
        <taxon>Diplodia</taxon>
    </lineage>
</organism>
<dbReference type="Proteomes" id="UP000190776">
    <property type="component" value="Unassembled WGS sequence"/>
</dbReference>
<gene>
    <name evidence="3" type="ORF">BK809_0004426</name>
</gene>
<feature type="region of interest" description="Disordered" evidence="1">
    <location>
        <begin position="520"/>
        <end position="558"/>
    </location>
</feature>
<evidence type="ECO:0000259" key="2">
    <source>
        <dbReference type="PROSITE" id="PS50969"/>
    </source>
</evidence>
<proteinExistence type="predicted"/>
<feature type="compositionally biased region" description="Low complexity" evidence="1">
    <location>
        <begin position="141"/>
        <end position="150"/>
    </location>
</feature>
<dbReference type="InterPro" id="IPR036412">
    <property type="entry name" value="HAD-like_sf"/>
</dbReference>
<dbReference type="STRING" id="420778.A0A1S8BE71"/>
<sequence length="886" mass="95087">METSRFPTARYCTSTSANTSASLAAPHFAPHHNLYTTHLSSANSSTETNQHLDAQMGKKKNAKKLKQQQQQQQATAPTTPATAGGQPPFIRSTAPSSTQAPFPPSQAPVAPASAPQQQQQNGQSRRSKKQQRAYERRVAKKQQLQQQAALDGHNDGGGYAPRNFAEGTEDVITTTDHFAAAANAGHGHLLLHGEEEDHVPPSQRGHGGDGNFVGQPLLDVLDGVHLQQSGSEAEAAHHARAGGPGGSNRRASLARRPAAAQQQQGGVALQDSNGGGPPPGAPTQPRAARMNAPPLGAPSGPKAMASASAWPQPQPHPPAAPRGGDAPPSQPPQYWGQTGGSGAPGHAAASGADNPFGYNLQNATWDWNTFNGAADGAADYSVDQSNEADGGLNGSGSHAYASNDRIAAGTDSSAAWPGAFGDSTSAYLQQQQNFFPSQPFGQFPAWNPYLLQQQQPNIGYQPGYYNPAFQSSSGLRYIHGHTNSFTPFAPMASVQHSYQGHNWHVDKRYSAPNRGYASKAGNYGGGRAGPEDVSDNSDGGVKVGGSEPTRRSNRLAAKGAGEAAAMAFGHGMDDSLRQQMKSPSPNNGRRSRSGSPLKRRLGPLKPKPTEEYISQASLEPRRLIKKPHTLLVIIDLNGTLVHRPNRKRSSKIVCRPYVQAFLDYLLANHRVMVWSSARPENVSKMCAQLFAPTTRDCLAAEWGRDTLGLTAREYNEKVQVYKRLGKAWARADAERWHPRHNYSRTHETNRFGQHNTLLIDDSALKAATEPHNLVQVEEFEGKPAQMQTDVLRQVVAYLEEAKWWEDVSAWVRTGGNRFMAGDRRWRDYQWPEGTAPDAVPEGIVPEADLTGAGFDWWRSGGSKEEAQAQIGPGPGAGGAGANAGML</sequence>
<feature type="region of interest" description="Disordered" evidence="1">
    <location>
        <begin position="41"/>
        <end position="164"/>
    </location>
</feature>
<feature type="region of interest" description="Disordered" evidence="1">
    <location>
        <begin position="228"/>
        <end position="350"/>
    </location>
</feature>
<feature type="compositionally biased region" description="Low complexity" evidence="1">
    <location>
        <begin position="67"/>
        <end position="88"/>
    </location>
</feature>
<accession>A0A1S8BE71</accession>
<dbReference type="Pfam" id="PF03031">
    <property type="entry name" value="NIF"/>
    <property type="match status" value="1"/>
</dbReference>